<dbReference type="InterPro" id="IPR007658">
    <property type="entry name" value="DUF594"/>
</dbReference>
<dbReference type="OMA" id="AITHISI"/>
<evidence type="ECO:0000256" key="2">
    <source>
        <dbReference type="SAM" id="Phobius"/>
    </source>
</evidence>
<dbReference type="InParanoid" id="A0A1Z5R5Z5"/>
<feature type="transmembrane region" description="Helical" evidence="2">
    <location>
        <begin position="275"/>
        <end position="295"/>
    </location>
</feature>
<keyword evidence="2" id="KW-0812">Transmembrane</keyword>
<keyword evidence="2" id="KW-0472">Membrane</keyword>
<feature type="domain" description="DUF4220" evidence="3">
    <location>
        <begin position="32"/>
        <end position="376"/>
    </location>
</feature>
<evidence type="ECO:0000256" key="1">
    <source>
        <dbReference type="SAM" id="MobiDB-lite"/>
    </source>
</evidence>
<dbReference type="PANTHER" id="PTHR31325">
    <property type="entry name" value="OS01G0798800 PROTEIN-RELATED"/>
    <property type="match status" value="1"/>
</dbReference>
<dbReference type="Proteomes" id="UP000000768">
    <property type="component" value="Chromosome 8"/>
</dbReference>
<proteinExistence type="predicted"/>
<dbReference type="InterPro" id="IPR025315">
    <property type="entry name" value="DUF4220"/>
</dbReference>
<gene>
    <name evidence="4" type="ORF">SORBI_3008G105100</name>
</gene>
<organism evidence="4 5">
    <name type="scientific">Sorghum bicolor</name>
    <name type="common">Sorghum</name>
    <name type="synonym">Sorghum vulgare</name>
    <dbReference type="NCBI Taxonomy" id="4558"/>
    <lineage>
        <taxon>Eukaryota</taxon>
        <taxon>Viridiplantae</taxon>
        <taxon>Streptophyta</taxon>
        <taxon>Embryophyta</taxon>
        <taxon>Tracheophyta</taxon>
        <taxon>Spermatophyta</taxon>
        <taxon>Magnoliopsida</taxon>
        <taxon>Liliopsida</taxon>
        <taxon>Poales</taxon>
        <taxon>Poaceae</taxon>
        <taxon>PACMAD clade</taxon>
        <taxon>Panicoideae</taxon>
        <taxon>Andropogonodae</taxon>
        <taxon>Andropogoneae</taxon>
        <taxon>Sorghinae</taxon>
        <taxon>Sorghum</taxon>
    </lineage>
</organism>
<feature type="transmembrane region" description="Helical" evidence="2">
    <location>
        <begin position="307"/>
        <end position="335"/>
    </location>
</feature>
<evidence type="ECO:0000313" key="5">
    <source>
        <dbReference type="Proteomes" id="UP000000768"/>
    </source>
</evidence>
<feature type="region of interest" description="Disordered" evidence="1">
    <location>
        <begin position="725"/>
        <end position="854"/>
    </location>
</feature>
<dbReference type="EMBL" id="CM000767">
    <property type="protein sequence ID" value="OQU79173.1"/>
    <property type="molecule type" value="Genomic_DNA"/>
</dbReference>
<dbReference type="Pfam" id="PF13968">
    <property type="entry name" value="DUF4220"/>
    <property type="match status" value="1"/>
</dbReference>
<dbReference type="Gramene" id="OQU79173">
    <property type="protein sequence ID" value="OQU79173"/>
    <property type="gene ID" value="SORBI_3008G105100"/>
</dbReference>
<feature type="compositionally biased region" description="Basic and acidic residues" evidence="1">
    <location>
        <begin position="738"/>
        <end position="748"/>
    </location>
</feature>
<accession>A0A1Z5R5Z5</accession>
<name>A0A1Z5R5Z5_SORBI</name>
<keyword evidence="5" id="KW-1185">Reference proteome</keyword>
<feature type="region of interest" description="Disordered" evidence="1">
    <location>
        <begin position="495"/>
        <end position="520"/>
    </location>
</feature>
<evidence type="ECO:0000259" key="3">
    <source>
        <dbReference type="Pfam" id="PF13968"/>
    </source>
</evidence>
<dbReference type="eggNOG" id="ENOG502QQBP">
    <property type="taxonomic scope" value="Eukaryota"/>
</dbReference>
<feature type="transmembrane region" description="Helical" evidence="2">
    <location>
        <begin position="29"/>
        <end position="47"/>
    </location>
</feature>
<dbReference type="STRING" id="4558.A0A1Z5R5Z5"/>
<feature type="compositionally biased region" description="Gly residues" evidence="1">
    <location>
        <begin position="832"/>
        <end position="841"/>
    </location>
</feature>
<dbReference type="Pfam" id="PF04578">
    <property type="entry name" value="DUF594"/>
    <property type="match status" value="1"/>
</dbReference>
<dbReference type="AlphaFoldDB" id="A0A1Z5R5Z5"/>
<evidence type="ECO:0000313" key="4">
    <source>
        <dbReference type="EMBL" id="OQU79173.1"/>
    </source>
</evidence>
<sequence length="854" mass="94320">MVMASFSLQVFLLFFSGFRRRYSSRLLRLLLWLAYLSVDSLAVYVLGRLTLRGGGNPLALFWAPFLLLHLGGQETMTAFSMEDNTLWKRHLLSLATQVPMAIYVVGKQLQGDDQWLVAPMVLVFVSGTAKFTERIWALRRAGSAIPGTDSSSSSDLVSRASDDASWDTQEFFLMLSLLVSKNQETDSDVILNVAAEGFKISLHFLMGTTPSISLLPDHIVAIKNAVEGFKSSENILFMAYKMSEINLSMIYDYLYTKFGTRHFHMAPGCIACHRIASLALTPVALGLFVSAMVGARSQMGYDAADVIISFILLVGAIVLETCSIFMSFTSSFWAYKSTMSCSVKCPVSVLLRVARRLHPENRQEWSAKLAQYSLVRKCIQENKKYGFLKRMMRWIGMGEGAVTHICISPEIKKLVLDKLLDISATPCAQEWDIARFQGQWAQWVAKTRQDHQQQNAAQRVLQVSNIQGLEFVSSALLWHIVTDICLLDADDDDEMNASSSQDVDERLHGDSSSSQQNDVHDGMAGLRRHARELSEYIMYLVAHCGAIAGSDGHYAVIRGRREVSRWLVKRGGASNHKNLIRDIRDEDSSFFHENYYPMLDRARRVASDFHQIEHNHRWELIAAVWLEMLCYIAYNCGPAFHAKHLTTGDGPLGHGPSRPGSALPCGLRALPPPLTLRDADRRVPPVSFASLVHGGLAALPAAAGEVQAHTRLWLANALPLSSYLGRANGGRSRRSPKTGHEGSVEREPTGPGGSGRSGDHGAHITTVGEAVERLGDGGRAVGRRRRELIGDEVQGKEKKCPGHPRLYPRDGACDADEDVRAKHSSKQLRGQLRGGVRGGGSTPAAKQPPPCRTL</sequence>
<feature type="compositionally biased region" description="Basic and acidic residues" evidence="1">
    <location>
        <begin position="787"/>
        <end position="800"/>
    </location>
</feature>
<keyword evidence="2" id="KW-1133">Transmembrane helix</keyword>
<reference evidence="4 5" key="1">
    <citation type="journal article" date="2009" name="Nature">
        <title>The Sorghum bicolor genome and the diversification of grasses.</title>
        <authorList>
            <person name="Paterson A.H."/>
            <person name="Bowers J.E."/>
            <person name="Bruggmann R."/>
            <person name="Dubchak I."/>
            <person name="Grimwood J."/>
            <person name="Gundlach H."/>
            <person name="Haberer G."/>
            <person name="Hellsten U."/>
            <person name="Mitros T."/>
            <person name="Poliakov A."/>
            <person name="Schmutz J."/>
            <person name="Spannagl M."/>
            <person name="Tang H."/>
            <person name="Wang X."/>
            <person name="Wicker T."/>
            <person name="Bharti A.K."/>
            <person name="Chapman J."/>
            <person name="Feltus F.A."/>
            <person name="Gowik U."/>
            <person name="Grigoriev I.V."/>
            <person name="Lyons E."/>
            <person name="Maher C.A."/>
            <person name="Martis M."/>
            <person name="Narechania A."/>
            <person name="Otillar R.P."/>
            <person name="Penning B.W."/>
            <person name="Salamov A.A."/>
            <person name="Wang Y."/>
            <person name="Zhang L."/>
            <person name="Carpita N.C."/>
            <person name="Freeling M."/>
            <person name="Gingle A.R."/>
            <person name="Hash C.T."/>
            <person name="Keller B."/>
            <person name="Klein P."/>
            <person name="Kresovich S."/>
            <person name="McCann M.C."/>
            <person name="Ming R."/>
            <person name="Peterson D.G."/>
            <person name="Mehboob-ur-Rahman"/>
            <person name="Ware D."/>
            <person name="Westhoff P."/>
            <person name="Mayer K.F."/>
            <person name="Messing J."/>
            <person name="Rokhsar D.S."/>
        </authorList>
    </citation>
    <scope>NUCLEOTIDE SEQUENCE [LARGE SCALE GENOMIC DNA]</scope>
    <source>
        <strain evidence="5">cv. BTx623</strain>
    </source>
</reference>
<protein>
    <recommendedName>
        <fullName evidence="3">DUF4220 domain-containing protein</fullName>
    </recommendedName>
</protein>
<reference evidence="5" key="2">
    <citation type="journal article" date="2018" name="Plant J.">
        <title>The Sorghum bicolor reference genome: improved assembly, gene annotations, a transcriptome atlas, and signatures of genome organization.</title>
        <authorList>
            <person name="McCormick R.F."/>
            <person name="Truong S.K."/>
            <person name="Sreedasyam A."/>
            <person name="Jenkins J."/>
            <person name="Shu S."/>
            <person name="Sims D."/>
            <person name="Kennedy M."/>
            <person name="Amirebrahimi M."/>
            <person name="Weers B.D."/>
            <person name="McKinley B."/>
            <person name="Mattison A."/>
            <person name="Morishige D.T."/>
            <person name="Grimwood J."/>
            <person name="Schmutz J."/>
            <person name="Mullet J.E."/>
        </authorList>
    </citation>
    <scope>NUCLEOTIDE SEQUENCE [LARGE SCALE GENOMIC DNA]</scope>
    <source>
        <strain evidence="5">cv. BTx623</strain>
    </source>
</reference>